<evidence type="ECO:0000256" key="1">
    <source>
        <dbReference type="ARBA" id="ARBA00004651"/>
    </source>
</evidence>
<dbReference type="GO" id="GO:0016758">
    <property type="term" value="F:hexosyltransferase activity"/>
    <property type="evidence" value="ECO:0007669"/>
    <property type="project" value="InterPro"/>
</dbReference>
<keyword evidence="2" id="KW-1003">Cell membrane</keyword>
<gene>
    <name evidence="9" type="ORF">SAMN05444266_109114</name>
</gene>
<feature type="transmembrane region" description="Helical" evidence="8">
    <location>
        <begin position="330"/>
        <end position="347"/>
    </location>
</feature>
<keyword evidence="10" id="KW-1185">Reference proteome</keyword>
<sequence>MRDVLLSYRLPTDKSQRNTRLIAGMYTLGTLILFIQAVLTQRINNFHIFRSSWGHLVHGLPLYKFYPAEYGDLFLYHPSFPVLFFPFAVLPLQLSLLLWMLLNTFAVFYAVRQLPATPKQHNMILLLILLELLNAIQSSQVNPLMTALMLLTGINLQKGRVRSAALFTCILFFIKGYGAIVGIMFLFVDRKLEYLKYCIIFGITGTLLPLLFISPATLWQHYADWFALITDPFIREDCSLFGMLHAFHHDFSREPTPADTWIFAAAVGGLATAAVCTAIARTERSRFLLLAYLMIWVVIFNQAAESPTYVIAVTGAVSILTLYSHKSVKLVLLVLLIFVTSLCPTDLVPKFLNDLAVTYQLKVFPLTIVLSYIQVMLFFQSGEVKID</sequence>
<reference evidence="9 10" key="1">
    <citation type="submission" date="2016-11" db="EMBL/GenBank/DDBJ databases">
        <authorList>
            <person name="Jaros S."/>
            <person name="Januszkiewicz K."/>
            <person name="Wedrychowicz H."/>
        </authorList>
    </citation>
    <scope>NUCLEOTIDE SEQUENCE [LARGE SCALE GENOMIC DNA]</scope>
    <source>
        <strain evidence="9 10">DSM 27406</strain>
    </source>
</reference>
<feature type="transmembrane region" description="Helical" evidence="8">
    <location>
        <begin position="165"/>
        <end position="187"/>
    </location>
</feature>
<feature type="transmembrane region" description="Helical" evidence="8">
    <location>
        <begin position="123"/>
        <end position="145"/>
    </location>
</feature>
<evidence type="ECO:0000256" key="3">
    <source>
        <dbReference type="ARBA" id="ARBA00022679"/>
    </source>
</evidence>
<name>A0A1M7K1S0_9BACT</name>
<feature type="transmembrane region" description="Helical" evidence="8">
    <location>
        <begin position="194"/>
        <end position="213"/>
    </location>
</feature>
<dbReference type="Pfam" id="PF09594">
    <property type="entry name" value="GT87"/>
    <property type="match status" value="1"/>
</dbReference>
<keyword evidence="6 8" id="KW-0472">Membrane</keyword>
<comment type="similarity">
    <text evidence="7">Belongs to the glycosyltransferase 87 family.</text>
</comment>
<comment type="subcellular location">
    <subcellularLocation>
        <location evidence="1">Cell membrane</location>
        <topology evidence="1">Multi-pass membrane protein</topology>
    </subcellularLocation>
</comment>
<evidence type="ECO:0000256" key="6">
    <source>
        <dbReference type="ARBA" id="ARBA00023136"/>
    </source>
</evidence>
<keyword evidence="3" id="KW-0808">Transferase</keyword>
<evidence type="ECO:0000313" key="10">
    <source>
        <dbReference type="Proteomes" id="UP000184420"/>
    </source>
</evidence>
<evidence type="ECO:0000256" key="8">
    <source>
        <dbReference type="SAM" id="Phobius"/>
    </source>
</evidence>
<proteinExistence type="inferred from homology"/>
<evidence type="ECO:0000256" key="2">
    <source>
        <dbReference type="ARBA" id="ARBA00022475"/>
    </source>
</evidence>
<evidence type="ECO:0008006" key="11">
    <source>
        <dbReference type="Google" id="ProtNLM"/>
    </source>
</evidence>
<accession>A0A1M7K1S0</accession>
<organism evidence="9 10">
    <name type="scientific">Chitinophaga jiangningensis</name>
    <dbReference type="NCBI Taxonomy" id="1419482"/>
    <lineage>
        <taxon>Bacteria</taxon>
        <taxon>Pseudomonadati</taxon>
        <taxon>Bacteroidota</taxon>
        <taxon>Chitinophagia</taxon>
        <taxon>Chitinophagales</taxon>
        <taxon>Chitinophagaceae</taxon>
        <taxon>Chitinophaga</taxon>
    </lineage>
</organism>
<feature type="transmembrane region" description="Helical" evidence="8">
    <location>
        <begin position="359"/>
        <end position="379"/>
    </location>
</feature>
<feature type="transmembrane region" description="Helical" evidence="8">
    <location>
        <begin position="21"/>
        <end position="39"/>
    </location>
</feature>
<dbReference type="AlphaFoldDB" id="A0A1M7K1S0"/>
<keyword evidence="4 8" id="KW-0812">Transmembrane</keyword>
<feature type="transmembrane region" description="Helical" evidence="8">
    <location>
        <begin position="309"/>
        <end position="325"/>
    </location>
</feature>
<feature type="transmembrane region" description="Helical" evidence="8">
    <location>
        <begin position="261"/>
        <end position="280"/>
    </location>
</feature>
<evidence type="ECO:0000256" key="7">
    <source>
        <dbReference type="ARBA" id="ARBA00024033"/>
    </source>
</evidence>
<dbReference type="EMBL" id="FRBL01000009">
    <property type="protein sequence ID" value="SHM59229.1"/>
    <property type="molecule type" value="Genomic_DNA"/>
</dbReference>
<evidence type="ECO:0000256" key="5">
    <source>
        <dbReference type="ARBA" id="ARBA00022989"/>
    </source>
</evidence>
<dbReference type="Proteomes" id="UP000184420">
    <property type="component" value="Unassembled WGS sequence"/>
</dbReference>
<feature type="transmembrane region" description="Helical" evidence="8">
    <location>
        <begin position="287"/>
        <end position="303"/>
    </location>
</feature>
<keyword evidence="5 8" id="KW-1133">Transmembrane helix</keyword>
<feature type="transmembrane region" description="Helical" evidence="8">
    <location>
        <begin position="83"/>
        <end position="111"/>
    </location>
</feature>
<dbReference type="GO" id="GO:0005886">
    <property type="term" value="C:plasma membrane"/>
    <property type="evidence" value="ECO:0007669"/>
    <property type="project" value="UniProtKB-SubCell"/>
</dbReference>
<evidence type="ECO:0000313" key="9">
    <source>
        <dbReference type="EMBL" id="SHM59229.1"/>
    </source>
</evidence>
<dbReference type="STRING" id="1419482.SAMN05444266_109114"/>
<dbReference type="InterPro" id="IPR018584">
    <property type="entry name" value="GT87"/>
</dbReference>
<evidence type="ECO:0000256" key="4">
    <source>
        <dbReference type="ARBA" id="ARBA00022692"/>
    </source>
</evidence>
<protein>
    <recommendedName>
        <fullName evidence="11">DUF2029 domain-containing protein</fullName>
    </recommendedName>
</protein>
<dbReference type="OrthoDB" id="1070018at2"/>